<feature type="domain" description="Integrase zinc-binding" evidence="2">
    <location>
        <begin position="223"/>
        <end position="275"/>
    </location>
</feature>
<evidence type="ECO:0000313" key="4">
    <source>
        <dbReference type="Proteomes" id="UP000288805"/>
    </source>
</evidence>
<dbReference type="PANTHER" id="PTHR48475:SF2">
    <property type="entry name" value="RIBONUCLEASE H"/>
    <property type="match status" value="1"/>
</dbReference>
<dbReference type="Proteomes" id="UP000288805">
    <property type="component" value="Unassembled WGS sequence"/>
</dbReference>
<dbReference type="PANTHER" id="PTHR48475">
    <property type="entry name" value="RIBONUCLEASE H"/>
    <property type="match status" value="1"/>
</dbReference>
<evidence type="ECO:0000313" key="3">
    <source>
        <dbReference type="EMBL" id="RVX00567.1"/>
    </source>
</evidence>
<dbReference type="InterPro" id="IPR002156">
    <property type="entry name" value="RNaseH_domain"/>
</dbReference>
<dbReference type="Pfam" id="PF13456">
    <property type="entry name" value="RVT_3"/>
    <property type="match status" value="1"/>
</dbReference>
<proteinExistence type="predicted"/>
<evidence type="ECO:0008006" key="5">
    <source>
        <dbReference type="Google" id="ProtNLM"/>
    </source>
</evidence>
<feature type="domain" description="RNase H type-1" evidence="1">
    <location>
        <begin position="79"/>
        <end position="158"/>
    </location>
</feature>
<dbReference type="InterPro" id="IPR012337">
    <property type="entry name" value="RNaseH-like_sf"/>
</dbReference>
<dbReference type="Gene3D" id="3.30.420.10">
    <property type="entry name" value="Ribonuclease H-like superfamily/Ribonuclease H"/>
    <property type="match status" value="1"/>
</dbReference>
<dbReference type="EMBL" id="QGNW01000081">
    <property type="protein sequence ID" value="RVX00567.1"/>
    <property type="molecule type" value="Genomic_DNA"/>
</dbReference>
<name>A0A438IV17_VITVI</name>
<dbReference type="GO" id="GO:0004523">
    <property type="term" value="F:RNA-DNA hybrid ribonuclease activity"/>
    <property type="evidence" value="ECO:0007669"/>
    <property type="project" value="InterPro"/>
</dbReference>
<gene>
    <name evidence="3" type="ORF">CK203_036953</name>
</gene>
<evidence type="ECO:0000259" key="1">
    <source>
        <dbReference type="Pfam" id="PF13456"/>
    </source>
</evidence>
<accession>A0A438IV17</accession>
<comment type="caution">
    <text evidence="3">The sequence shown here is derived from an EMBL/GenBank/DDBJ whole genome shotgun (WGS) entry which is preliminary data.</text>
</comment>
<evidence type="ECO:0000259" key="2">
    <source>
        <dbReference type="Pfam" id="PF17921"/>
    </source>
</evidence>
<dbReference type="Gene3D" id="1.10.340.70">
    <property type="match status" value="1"/>
</dbReference>
<dbReference type="SUPFAM" id="SSF53098">
    <property type="entry name" value="Ribonuclease H-like"/>
    <property type="match status" value="1"/>
</dbReference>
<organism evidence="3 4">
    <name type="scientific">Vitis vinifera</name>
    <name type="common">Grape</name>
    <dbReference type="NCBI Taxonomy" id="29760"/>
    <lineage>
        <taxon>Eukaryota</taxon>
        <taxon>Viridiplantae</taxon>
        <taxon>Streptophyta</taxon>
        <taxon>Embryophyta</taxon>
        <taxon>Tracheophyta</taxon>
        <taxon>Spermatophyta</taxon>
        <taxon>Magnoliopsida</taxon>
        <taxon>eudicotyledons</taxon>
        <taxon>Gunneridae</taxon>
        <taxon>Pentapetalae</taxon>
        <taxon>rosids</taxon>
        <taxon>Vitales</taxon>
        <taxon>Vitaceae</taxon>
        <taxon>Viteae</taxon>
        <taxon>Vitis</taxon>
    </lineage>
</organism>
<sequence>MTGWTSDCEQAFGEIKCYLTHPPILSSPQLGEELYMYLAVFDCAISVTTLAIKSAAQKLCLYFQAYEVIRLGFPTFNNEIEYEVILFGLDLALALLASKLEICSGSQLVVDQIEREYEAKDERMAQYLSKVQNTLDKLSKWAIKRISRTKNIQVDALAGIAGTLPMNEAVLLPVHLQTTSSIVGALICNTSEMSVGWMHEIKTYLQTGDLTQESKQAHKIWAQYVLAELHEGVCGNHIGERTLAHRAHSQEYYLPTMKQDTENYIKRCDWCQRHTPISRMLSEVLKPVTSPWPFAQ</sequence>
<dbReference type="Pfam" id="PF17921">
    <property type="entry name" value="Integrase_H2C2"/>
    <property type="match status" value="1"/>
</dbReference>
<protein>
    <recommendedName>
        <fullName evidence="5">RNase H type-1 domain-containing protein</fullName>
    </recommendedName>
</protein>
<reference evidence="3 4" key="1">
    <citation type="journal article" date="2018" name="PLoS Genet.">
        <title>Population sequencing reveals clonal diversity and ancestral inbreeding in the grapevine cultivar Chardonnay.</title>
        <authorList>
            <person name="Roach M.J."/>
            <person name="Johnson D.L."/>
            <person name="Bohlmann J."/>
            <person name="van Vuuren H.J."/>
            <person name="Jones S.J."/>
            <person name="Pretorius I.S."/>
            <person name="Schmidt S.A."/>
            <person name="Borneman A.R."/>
        </authorList>
    </citation>
    <scope>NUCLEOTIDE SEQUENCE [LARGE SCALE GENOMIC DNA]</scope>
    <source>
        <strain evidence="4">cv. Chardonnay</strain>
        <tissue evidence="3">Leaf</tissue>
    </source>
</reference>
<dbReference type="InterPro" id="IPR041588">
    <property type="entry name" value="Integrase_H2C2"/>
</dbReference>
<dbReference type="InterPro" id="IPR036397">
    <property type="entry name" value="RNaseH_sf"/>
</dbReference>
<dbReference type="AlphaFoldDB" id="A0A438IV17"/>
<dbReference type="GO" id="GO:0003676">
    <property type="term" value="F:nucleic acid binding"/>
    <property type="evidence" value="ECO:0007669"/>
    <property type="project" value="InterPro"/>
</dbReference>